<feature type="domain" description="Response regulatory" evidence="2">
    <location>
        <begin position="6"/>
        <end position="117"/>
    </location>
</feature>
<dbReference type="SMART" id="SM00850">
    <property type="entry name" value="LytTR"/>
    <property type="match status" value="1"/>
</dbReference>
<evidence type="ECO:0000313" key="4">
    <source>
        <dbReference type="EMBL" id="NAS11125.1"/>
    </source>
</evidence>
<dbReference type="SUPFAM" id="SSF52172">
    <property type="entry name" value="CheY-like"/>
    <property type="match status" value="1"/>
</dbReference>
<dbReference type="PANTHER" id="PTHR37299:SF1">
    <property type="entry name" value="STAGE 0 SPORULATION PROTEIN A HOMOLOG"/>
    <property type="match status" value="1"/>
</dbReference>
<dbReference type="Gene3D" id="2.40.50.1020">
    <property type="entry name" value="LytTr DNA-binding domain"/>
    <property type="match status" value="1"/>
</dbReference>
<dbReference type="Pfam" id="PF04397">
    <property type="entry name" value="LytTR"/>
    <property type="match status" value="1"/>
</dbReference>
<dbReference type="InterPro" id="IPR011006">
    <property type="entry name" value="CheY-like_superfamily"/>
</dbReference>
<evidence type="ECO:0000256" key="1">
    <source>
        <dbReference type="PROSITE-ProRule" id="PRU00169"/>
    </source>
</evidence>
<name>A0A6L9E8Q4_9FLAO</name>
<protein>
    <submittedName>
        <fullName evidence="4">Response regulator</fullName>
    </submittedName>
</protein>
<gene>
    <name evidence="4" type="ORF">GTQ38_03880</name>
</gene>
<organism evidence="4 5">
    <name type="scientific">Poritiphilus flavus</name>
    <dbReference type="NCBI Taxonomy" id="2697053"/>
    <lineage>
        <taxon>Bacteria</taxon>
        <taxon>Pseudomonadati</taxon>
        <taxon>Bacteroidota</taxon>
        <taxon>Flavobacteriia</taxon>
        <taxon>Flavobacteriales</taxon>
        <taxon>Flavobacteriaceae</taxon>
        <taxon>Poritiphilus</taxon>
    </lineage>
</organism>
<dbReference type="EMBL" id="WXYO01000002">
    <property type="protein sequence ID" value="NAS11125.1"/>
    <property type="molecule type" value="Genomic_DNA"/>
</dbReference>
<feature type="domain" description="HTH LytTR-type" evidence="3">
    <location>
        <begin position="143"/>
        <end position="246"/>
    </location>
</feature>
<dbReference type="RefSeq" id="WP_161434173.1">
    <property type="nucleotide sequence ID" value="NZ_WXYO01000002.1"/>
</dbReference>
<dbReference type="GO" id="GO:0000156">
    <property type="term" value="F:phosphorelay response regulator activity"/>
    <property type="evidence" value="ECO:0007669"/>
    <property type="project" value="InterPro"/>
</dbReference>
<dbReference type="InterPro" id="IPR007492">
    <property type="entry name" value="LytTR_DNA-bd_dom"/>
</dbReference>
<accession>A0A6L9E8Q4</accession>
<dbReference type="InterPro" id="IPR046947">
    <property type="entry name" value="LytR-like"/>
</dbReference>
<evidence type="ECO:0000259" key="3">
    <source>
        <dbReference type="PROSITE" id="PS50930"/>
    </source>
</evidence>
<evidence type="ECO:0000259" key="2">
    <source>
        <dbReference type="PROSITE" id="PS50110"/>
    </source>
</evidence>
<reference evidence="4 5" key="1">
    <citation type="submission" date="2020-01" db="EMBL/GenBank/DDBJ databases">
        <title>Bacteria diversity of Porities sp.</title>
        <authorList>
            <person name="Wang G."/>
        </authorList>
    </citation>
    <scope>NUCLEOTIDE SEQUENCE [LARGE SCALE GENOMIC DNA]</scope>
    <source>
        <strain evidence="4 5">R33</strain>
    </source>
</reference>
<dbReference type="GO" id="GO:0003677">
    <property type="term" value="F:DNA binding"/>
    <property type="evidence" value="ECO:0007669"/>
    <property type="project" value="InterPro"/>
</dbReference>
<keyword evidence="5" id="KW-1185">Reference proteome</keyword>
<comment type="caution">
    <text evidence="1">Lacks conserved residue(s) required for the propagation of feature annotation.</text>
</comment>
<dbReference type="InterPro" id="IPR001789">
    <property type="entry name" value="Sig_transdc_resp-reg_receiver"/>
</dbReference>
<dbReference type="Proteomes" id="UP000475249">
    <property type="component" value="Unassembled WGS sequence"/>
</dbReference>
<dbReference type="PROSITE" id="PS50930">
    <property type="entry name" value="HTH_LYTTR"/>
    <property type="match status" value="1"/>
</dbReference>
<dbReference type="AlphaFoldDB" id="A0A6L9E8Q4"/>
<dbReference type="Pfam" id="PF00072">
    <property type="entry name" value="Response_reg"/>
    <property type="match status" value="1"/>
</dbReference>
<dbReference type="PROSITE" id="PS50110">
    <property type="entry name" value="RESPONSE_REGULATORY"/>
    <property type="match status" value="1"/>
</dbReference>
<comment type="caution">
    <text evidence="4">The sequence shown here is derived from an EMBL/GenBank/DDBJ whole genome shotgun (WGS) entry which is preliminary data.</text>
</comment>
<proteinExistence type="predicted"/>
<evidence type="ECO:0000313" key="5">
    <source>
        <dbReference type="Proteomes" id="UP000475249"/>
    </source>
</evidence>
<dbReference type="PANTHER" id="PTHR37299">
    <property type="entry name" value="TRANSCRIPTIONAL REGULATOR-RELATED"/>
    <property type="match status" value="1"/>
</dbReference>
<dbReference type="Gene3D" id="3.40.50.2300">
    <property type="match status" value="1"/>
</dbReference>
<sequence>MEPQLKAFIVENEVSYGGLVFVLQKYFPEIDLLGYTEDVEKASDLIQALKPDIVFLEIELESGCGFQIIKSLWRQCNFVIISNVDKYALQAITYDVTAYLMKPLKLDDLLLAVNKAKHKVKLSQEKQLLEEGKESYEEGANILALPSIDRIELIEKKHIVYLKAEGRYTRFLLSCGLSKLATRNLGEFEKLLDPKTFFRTHHSYIVNFTQVQNINKTGGNYLELKVGESIPVAKRKLKSLNRFLKIK</sequence>